<proteinExistence type="predicted"/>
<comment type="caution">
    <text evidence="1">The sequence shown here is derived from an EMBL/GenBank/DDBJ whole genome shotgun (WGS) entry which is preliminary data.</text>
</comment>
<reference evidence="1 2" key="1">
    <citation type="submission" date="2017-08" db="EMBL/GenBank/DDBJ databases">
        <title>Genome sequence of Streptomyces albireticuli NRRL B-1670.</title>
        <authorList>
            <person name="Graham D.E."/>
            <person name="Mahan K.M."/>
            <person name="Klingeman D.M."/>
            <person name="Hettich R.L."/>
            <person name="Parry R.J."/>
            <person name="Spain J.C."/>
        </authorList>
    </citation>
    <scope>NUCLEOTIDE SEQUENCE [LARGE SCALE GENOMIC DNA]</scope>
    <source>
        <strain evidence="1 2">NRRL B-1670</strain>
    </source>
</reference>
<accession>A0A2A2D2H2</accession>
<evidence type="ECO:0000313" key="1">
    <source>
        <dbReference type="EMBL" id="PAU45512.1"/>
    </source>
</evidence>
<sequence length="577" mass="59510">MSVAELAERAGSRSLLLKAEEFDDTAVREVLATHLGASELALTDVEYDAASLTARGRCAVPSLGPEPRPAVAEFLTDASGTTAVGLVLIVEAPEWRLPEPFPALDLGPLEALGAQAPVIVLNATPEPDGEAERDRVPAVAGVRCAVPGTEEPLLFLASLHEGAYTLSARFPDGLSLPSLRYVSDLPGWTGADTVTEHFPAHWQGLLASALPSLRDVTLSYAPGDGRMTGDILVGLADEWPVLEGVTLSRVTARITMDSAARHDAWAGLSVELSGHLALAGLESTVTVALPSLTAHGELAAGKELLGGIASDLGEHGTGRLSFLCDLREGTFLAAGQLLGPWEIAGVRIEDQAVMVTGGGDRALEATLAGTLVLGGTRIGVRGNRTAQGWGLTVEMDHLAVGDLSAWAEQAMGSRLPAALDELTLENLYFEVASASAGRTFAMEGSAEFPLPAGLHAGAHLAAQITTGDGAPEAEATGTLVLSGPDTSLMELDLVVDKGPDATSWTATWAAPEGVPLGQAVAPFLPATGSPLSGLPDLLPTVEKISLRHTGRAADGTTGSLVLTADTRKARAVLVVTD</sequence>
<dbReference type="EMBL" id="NSJV01000558">
    <property type="protein sequence ID" value="PAU45512.1"/>
    <property type="molecule type" value="Genomic_DNA"/>
</dbReference>
<organism evidence="1 2">
    <name type="scientific">Streptomyces albireticuli</name>
    <dbReference type="NCBI Taxonomy" id="1940"/>
    <lineage>
        <taxon>Bacteria</taxon>
        <taxon>Bacillati</taxon>
        <taxon>Actinomycetota</taxon>
        <taxon>Actinomycetes</taxon>
        <taxon>Kitasatosporales</taxon>
        <taxon>Streptomycetaceae</taxon>
        <taxon>Streptomyces</taxon>
    </lineage>
</organism>
<dbReference type="AlphaFoldDB" id="A0A2A2D2H2"/>
<name>A0A2A2D2H2_9ACTN</name>
<gene>
    <name evidence="1" type="ORF">CK936_28755</name>
</gene>
<evidence type="ECO:0000313" key="2">
    <source>
        <dbReference type="Proteomes" id="UP000218944"/>
    </source>
</evidence>
<dbReference type="Proteomes" id="UP000218944">
    <property type="component" value="Unassembled WGS sequence"/>
</dbReference>
<keyword evidence="2" id="KW-1185">Reference proteome</keyword>
<protein>
    <submittedName>
        <fullName evidence="1">Uncharacterized protein</fullName>
    </submittedName>
</protein>